<reference evidence="1 2" key="1">
    <citation type="submission" date="2021-06" db="EMBL/GenBank/DDBJ databases">
        <authorList>
            <person name="Kallberg Y."/>
            <person name="Tangrot J."/>
            <person name="Rosling A."/>
        </authorList>
    </citation>
    <scope>NUCLEOTIDE SEQUENCE [LARGE SCALE GENOMIC DNA]</scope>
    <source>
        <strain evidence="1 2">120-4 pot B 10/14</strain>
    </source>
</reference>
<name>A0ABN7VTZ6_GIGMA</name>
<evidence type="ECO:0000313" key="2">
    <source>
        <dbReference type="Proteomes" id="UP000789901"/>
    </source>
</evidence>
<organism evidence="1 2">
    <name type="scientific">Gigaspora margarita</name>
    <dbReference type="NCBI Taxonomy" id="4874"/>
    <lineage>
        <taxon>Eukaryota</taxon>
        <taxon>Fungi</taxon>
        <taxon>Fungi incertae sedis</taxon>
        <taxon>Mucoromycota</taxon>
        <taxon>Glomeromycotina</taxon>
        <taxon>Glomeromycetes</taxon>
        <taxon>Diversisporales</taxon>
        <taxon>Gigasporaceae</taxon>
        <taxon>Gigaspora</taxon>
    </lineage>
</organism>
<keyword evidence="2" id="KW-1185">Reference proteome</keyword>
<feature type="non-terminal residue" evidence="1">
    <location>
        <position position="1"/>
    </location>
</feature>
<accession>A0ABN7VTZ6</accession>
<gene>
    <name evidence="1" type="ORF">GMARGA_LOCUS22662</name>
</gene>
<protein>
    <submittedName>
        <fullName evidence="1">11954_t:CDS:1</fullName>
    </submittedName>
</protein>
<proteinExistence type="predicted"/>
<comment type="caution">
    <text evidence="1">The sequence shown here is derived from an EMBL/GenBank/DDBJ whole genome shotgun (WGS) entry which is preliminary data.</text>
</comment>
<dbReference type="EMBL" id="CAJVQB010022080">
    <property type="protein sequence ID" value="CAG8798741.1"/>
    <property type="molecule type" value="Genomic_DNA"/>
</dbReference>
<sequence>LYSNKLKTKWNKKFTDIQLGDALRIFQADIKPQWFFKKLKELGKIKEKLLELPITDPFYCFIVNFNSEIWRPIYQRNAILRIENDCLLKILMEQYDDINNAMDIVFEKYNPNFEPSTKIELNSDLEDLYKNYCKIIMKSWLLEWINPPTVNLESHYVFKYIYHPLDTVLDGLLQYFHLHSSPEHPAKCIVERKRWHHQPPFRLSLSAFNQAEVTERNIISDEITNYGQIQLILLRFNSERLRFTWLAREAMIPTSFENHDVGSMIEIYLIVKEIMKENYEVILKIIQEIESNSSQEGSIQTIEYLQEVI</sequence>
<evidence type="ECO:0000313" key="1">
    <source>
        <dbReference type="EMBL" id="CAG8798741.1"/>
    </source>
</evidence>
<dbReference type="Proteomes" id="UP000789901">
    <property type="component" value="Unassembled WGS sequence"/>
</dbReference>